<comment type="caution">
    <text evidence="3">The sequence shown here is derived from an EMBL/GenBank/DDBJ whole genome shotgun (WGS) entry which is preliminary data.</text>
</comment>
<gene>
    <name evidence="3" type="ORF">AZI87_17665</name>
</gene>
<evidence type="ECO:0000259" key="2">
    <source>
        <dbReference type="PROSITE" id="PS50894"/>
    </source>
</evidence>
<dbReference type="InterPro" id="IPR008207">
    <property type="entry name" value="Sig_transdc_His_kin_Hpt_dom"/>
</dbReference>
<feature type="domain" description="HPt" evidence="2">
    <location>
        <begin position="17"/>
        <end position="114"/>
    </location>
</feature>
<reference evidence="3 4" key="1">
    <citation type="submission" date="2016-03" db="EMBL/GenBank/DDBJ databases">
        <authorList>
            <person name="Ploux O."/>
        </authorList>
    </citation>
    <scope>NUCLEOTIDE SEQUENCE [LARGE SCALE GENOMIC DNA]</scope>
    <source>
        <strain evidence="3 4">EC13</strain>
    </source>
</reference>
<proteinExistence type="predicted"/>
<dbReference type="Proteomes" id="UP000075799">
    <property type="component" value="Unassembled WGS sequence"/>
</dbReference>
<protein>
    <recommendedName>
        <fullName evidence="2">HPt domain-containing protein</fullName>
    </recommendedName>
</protein>
<evidence type="ECO:0000313" key="4">
    <source>
        <dbReference type="Proteomes" id="UP000075799"/>
    </source>
</evidence>
<dbReference type="Pfam" id="PF01627">
    <property type="entry name" value="Hpt"/>
    <property type="match status" value="1"/>
</dbReference>
<dbReference type="AlphaFoldDB" id="A0A162FUY2"/>
<dbReference type="RefSeq" id="WP_063209796.1">
    <property type="nucleotide sequence ID" value="NZ_LUKD01000009.1"/>
</dbReference>
<organism evidence="3 4">
    <name type="scientific">Bdellovibrio bacteriovorus</name>
    <dbReference type="NCBI Taxonomy" id="959"/>
    <lineage>
        <taxon>Bacteria</taxon>
        <taxon>Pseudomonadati</taxon>
        <taxon>Bdellovibrionota</taxon>
        <taxon>Bdellovibrionia</taxon>
        <taxon>Bdellovibrionales</taxon>
        <taxon>Pseudobdellovibrionaceae</taxon>
        <taxon>Bdellovibrio</taxon>
    </lineage>
</organism>
<evidence type="ECO:0000313" key="3">
    <source>
        <dbReference type="EMBL" id="KYG62349.1"/>
    </source>
</evidence>
<sequence length="114" mass="12942">MNKLDFKEVLDRNFLGDWDLFKIVTDTFCDTVPGQLGDLKAAIASRQNKRIKETAHKLKGSVAHFHHLDPVTTAKSIEEQWQNPNYPEIEASFIRLNGEILTLMADLKTICSAK</sequence>
<name>A0A162FUY2_BDEBC</name>
<evidence type="ECO:0000256" key="1">
    <source>
        <dbReference type="PROSITE-ProRule" id="PRU00110"/>
    </source>
</evidence>
<dbReference type="GO" id="GO:0004672">
    <property type="term" value="F:protein kinase activity"/>
    <property type="evidence" value="ECO:0007669"/>
    <property type="project" value="UniProtKB-ARBA"/>
</dbReference>
<dbReference type="Gene3D" id="1.20.120.160">
    <property type="entry name" value="HPT domain"/>
    <property type="match status" value="1"/>
</dbReference>
<keyword evidence="1" id="KW-0597">Phosphoprotein</keyword>
<dbReference type="EMBL" id="LUKD01000009">
    <property type="protein sequence ID" value="KYG62349.1"/>
    <property type="molecule type" value="Genomic_DNA"/>
</dbReference>
<feature type="modified residue" description="Phosphohistidine" evidence="1">
    <location>
        <position position="56"/>
    </location>
</feature>
<dbReference type="InterPro" id="IPR036641">
    <property type="entry name" value="HPT_dom_sf"/>
</dbReference>
<accession>A0A162FUY2</accession>
<dbReference type="SUPFAM" id="SSF47226">
    <property type="entry name" value="Histidine-containing phosphotransfer domain, HPT domain"/>
    <property type="match status" value="1"/>
</dbReference>
<dbReference type="GO" id="GO:0000160">
    <property type="term" value="P:phosphorelay signal transduction system"/>
    <property type="evidence" value="ECO:0007669"/>
    <property type="project" value="InterPro"/>
</dbReference>
<dbReference type="PROSITE" id="PS50894">
    <property type="entry name" value="HPT"/>
    <property type="match status" value="1"/>
</dbReference>